<evidence type="ECO:0000256" key="8">
    <source>
        <dbReference type="SAM" id="Phobius"/>
    </source>
</evidence>
<dbReference type="PANTHER" id="PTHR47143:SF1">
    <property type="entry name" value="ION_TRANS DOMAIN-CONTAINING PROTEIN"/>
    <property type="match status" value="1"/>
</dbReference>
<keyword evidence="3" id="KW-0040">ANK repeat</keyword>
<dbReference type="EMBL" id="GL380067">
    <property type="protein sequence ID" value="EGT45070.1"/>
    <property type="molecule type" value="Genomic_DNA"/>
</dbReference>
<organism evidence="10">
    <name type="scientific">Caenorhabditis brenneri</name>
    <name type="common">Nematode worm</name>
    <dbReference type="NCBI Taxonomy" id="135651"/>
    <lineage>
        <taxon>Eukaryota</taxon>
        <taxon>Metazoa</taxon>
        <taxon>Ecdysozoa</taxon>
        <taxon>Nematoda</taxon>
        <taxon>Chromadorea</taxon>
        <taxon>Rhabditida</taxon>
        <taxon>Rhabditina</taxon>
        <taxon>Rhabditomorpha</taxon>
        <taxon>Rhabditoidea</taxon>
        <taxon>Rhabditidae</taxon>
        <taxon>Peloderinae</taxon>
        <taxon>Caenorhabditis</taxon>
    </lineage>
</organism>
<keyword evidence="4" id="KW-0406">Ion transport</keyword>
<name>G0P4S3_CAEBE</name>
<evidence type="ECO:0000256" key="6">
    <source>
        <dbReference type="ARBA" id="ARBA00023303"/>
    </source>
</evidence>
<dbReference type="GO" id="GO:0034220">
    <property type="term" value="P:monoatomic ion transmembrane transport"/>
    <property type="evidence" value="ECO:0007669"/>
    <property type="project" value="UniProtKB-KW"/>
</dbReference>
<dbReference type="OrthoDB" id="1661883at2759"/>
<evidence type="ECO:0008006" key="11">
    <source>
        <dbReference type="Google" id="ProtNLM"/>
    </source>
</evidence>
<evidence type="ECO:0000313" key="10">
    <source>
        <dbReference type="Proteomes" id="UP000008068"/>
    </source>
</evidence>
<keyword evidence="6" id="KW-0407">Ion channel</keyword>
<feature type="transmembrane region" description="Helical" evidence="8">
    <location>
        <begin position="159"/>
        <end position="177"/>
    </location>
</feature>
<feature type="region of interest" description="Disordered" evidence="7">
    <location>
        <begin position="1"/>
        <end position="29"/>
    </location>
</feature>
<proteinExistence type="predicted"/>
<keyword evidence="8" id="KW-0472">Membrane</keyword>
<feature type="transmembrane region" description="Helical" evidence="8">
    <location>
        <begin position="189"/>
        <end position="214"/>
    </location>
</feature>
<evidence type="ECO:0000256" key="2">
    <source>
        <dbReference type="ARBA" id="ARBA00022737"/>
    </source>
</evidence>
<gene>
    <name evidence="9" type="ORF">CAEBREN_25813</name>
</gene>
<evidence type="ECO:0000256" key="4">
    <source>
        <dbReference type="ARBA" id="ARBA00023065"/>
    </source>
</evidence>
<feature type="compositionally biased region" description="Basic and acidic residues" evidence="7">
    <location>
        <begin position="408"/>
        <end position="421"/>
    </location>
</feature>
<dbReference type="GO" id="GO:1902495">
    <property type="term" value="C:transmembrane transporter complex"/>
    <property type="evidence" value="ECO:0007669"/>
    <property type="project" value="TreeGrafter"/>
</dbReference>
<feature type="transmembrane region" description="Helical" evidence="8">
    <location>
        <begin position="130"/>
        <end position="153"/>
    </location>
</feature>
<dbReference type="Proteomes" id="UP000008068">
    <property type="component" value="Unassembled WGS sequence"/>
</dbReference>
<dbReference type="eggNOG" id="KOG0510">
    <property type="taxonomic scope" value="Eukaryota"/>
</dbReference>
<dbReference type="HOGENOM" id="CLU_039972_0_0_1"/>
<reference evidence="10" key="1">
    <citation type="submission" date="2011-07" db="EMBL/GenBank/DDBJ databases">
        <authorList>
            <consortium name="Caenorhabditis brenneri Sequencing and Analysis Consortium"/>
            <person name="Wilson R.K."/>
        </authorList>
    </citation>
    <scope>NUCLEOTIDE SEQUENCE [LARGE SCALE GENOMIC DNA]</scope>
    <source>
        <strain evidence="10">PB2801</strain>
    </source>
</reference>
<keyword evidence="1" id="KW-0813">Transport</keyword>
<feature type="region of interest" description="Disordered" evidence="7">
    <location>
        <begin position="386"/>
        <end position="421"/>
    </location>
</feature>
<evidence type="ECO:0000256" key="7">
    <source>
        <dbReference type="SAM" id="MobiDB-lite"/>
    </source>
</evidence>
<keyword evidence="5" id="KW-0325">Glycoprotein</keyword>
<dbReference type="PANTHER" id="PTHR47143">
    <property type="entry name" value="TRANSIENT RECEPTOR POTENTIAL CATION CHANNEL PROTEIN PAINLESS"/>
    <property type="match status" value="1"/>
</dbReference>
<dbReference type="STRING" id="135651.G0P4S3"/>
<evidence type="ECO:0000256" key="5">
    <source>
        <dbReference type="ARBA" id="ARBA00023180"/>
    </source>
</evidence>
<evidence type="ECO:0000313" key="9">
    <source>
        <dbReference type="EMBL" id="EGT45070.1"/>
    </source>
</evidence>
<sequence length="458" mass="52089">MTSRSFKVDIPANRKPENQPLLTPEPTEEDKRVAQNKSPIFMNVCEAQTKFLRDNVKKCSKYKFEYGNTAFGSGSIDLKRTKKSKKENPSKYKKILSWQELNNLRVDQEWDTIRHPFVLHFINQKLLDCAGFYTAHIIVATLLFILLSCHIIFPHWITGASILILTFVTFLVLVLKCTAKGRHHLVTPWFALGSAFNILTYAATVAYVIATWVATFDDGNPELKIAVIWIPTLITFSFVFLLVMRGSGVAPWPPLSSNSTDFHNATFEVLQAIAKTSTMMLGEVDANDILETQKWIPSILVLVFEVITVILLMNLMVSLAVGDVNDLKKEAEDTILKIKLNYVIEALQLREEICFLKPVTSKNGLVIHDNGEYVFREVVFGKIQSEEPISEEPDSEEPNSEEPNPEEPNSKKTNIEETSFEDMHEEVKDNWWMIYSKWLIGLDMAAYLKNAPLALQQV</sequence>
<dbReference type="InterPro" id="IPR052076">
    <property type="entry name" value="TRP_cation_channel"/>
</dbReference>
<accession>G0P4S3</accession>
<keyword evidence="8" id="KW-0812">Transmembrane</keyword>
<protein>
    <recommendedName>
        <fullName evidence="11">Ion transport domain-containing protein</fullName>
    </recommendedName>
</protein>
<evidence type="ECO:0000256" key="1">
    <source>
        <dbReference type="ARBA" id="ARBA00022448"/>
    </source>
</evidence>
<keyword evidence="10" id="KW-1185">Reference proteome</keyword>
<feature type="transmembrane region" description="Helical" evidence="8">
    <location>
        <begin position="299"/>
        <end position="321"/>
    </location>
</feature>
<dbReference type="GO" id="GO:0022857">
    <property type="term" value="F:transmembrane transporter activity"/>
    <property type="evidence" value="ECO:0007669"/>
    <property type="project" value="TreeGrafter"/>
</dbReference>
<keyword evidence="8" id="KW-1133">Transmembrane helix</keyword>
<feature type="compositionally biased region" description="Acidic residues" evidence="7">
    <location>
        <begin position="388"/>
        <end position="405"/>
    </location>
</feature>
<dbReference type="InParanoid" id="G0P4S3"/>
<dbReference type="AlphaFoldDB" id="G0P4S3"/>
<evidence type="ECO:0000256" key="3">
    <source>
        <dbReference type="ARBA" id="ARBA00023043"/>
    </source>
</evidence>
<feature type="transmembrane region" description="Helical" evidence="8">
    <location>
        <begin position="226"/>
        <end position="244"/>
    </location>
</feature>
<keyword evidence="2" id="KW-0677">Repeat</keyword>